<accession>A0A0E9TIM6</accession>
<organism evidence="1">
    <name type="scientific">Anguilla anguilla</name>
    <name type="common">European freshwater eel</name>
    <name type="synonym">Muraena anguilla</name>
    <dbReference type="NCBI Taxonomy" id="7936"/>
    <lineage>
        <taxon>Eukaryota</taxon>
        <taxon>Metazoa</taxon>
        <taxon>Chordata</taxon>
        <taxon>Craniata</taxon>
        <taxon>Vertebrata</taxon>
        <taxon>Euteleostomi</taxon>
        <taxon>Actinopterygii</taxon>
        <taxon>Neopterygii</taxon>
        <taxon>Teleostei</taxon>
        <taxon>Anguilliformes</taxon>
        <taxon>Anguillidae</taxon>
        <taxon>Anguilla</taxon>
    </lineage>
</organism>
<sequence length="33" mass="3734">MDCSSKQTADSCHFTMHIFCGLHFKTALQCKLT</sequence>
<reference evidence="1" key="1">
    <citation type="submission" date="2014-11" db="EMBL/GenBank/DDBJ databases">
        <authorList>
            <person name="Amaro Gonzalez C."/>
        </authorList>
    </citation>
    <scope>NUCLEOTIDE SEQUENCE</scope>
</reference>
<proteinExistence type="predicted"/>
<name>A0A0E9TIM6_ANGAN</name>
<dbReference type="EMBL" id="GBXM01055842">
    <property type="protein sequence ID" value="JAH52735.1"/>
    <property type="molecule type" value="Transcribed_RNA"/>
</dbReference>
<dbReference type="AlphaFoldDB" id="A0A0E9TIM6"/>
<evidence type="ECO:0000313" key="1">
    <source>
        <dbReference type="EMBL" id="JAH52735.1"/>
    </source>
</evidence>
<reference evidence="1" key="2">
    <citation type="journal article" date="2015" name="Fish Shellfish Immunol.">
        <title>Early steps in the European eel (Anguilla anguilla)-Vibrio vulnificus interaction in the gills: Role of the RtxA13 toxin.</title>
        <authorList>
            <person name="Callol A."/>
            <person name="Pajuelo D."/>
            <person name="Ebbesson L."/>
            <person name="Teles M."/>
            <person name="MacKenzie S."/>
            <person name="Amaro C."/>
        </authorList>
    </citation>
    <scope>NUCLEOTIDE SEQUENCE</scope>
</reference>
<protein>
    <submittedName>
        <fullName evidence="1">Uncharacterized protein</fullName>
    </submittedName>
</protein>